<keyword evidence="1" id="KW-0812">Transmembrane</keyword>
<name>A0A7T8BBJ0_9SPIR</name>
<proteinExistence type="predicted"/>
<dbReference type="AlphaFoldDB" id="A0A7T8BBJ0"/>
<feature type="transmembrane region" description="Helical" evidence="1">
    <location>
        <begin position="295"/>
        <end position="316"/>
    </location>
</feature>
<feature type="transmembrane region" description="Helical" evidence="1">
    <location>
        <begin position="403"/>
        <end position="421"/>
    </location>
</feature>
<keyword evidence="3" id="KW-1185">Reference proteome</keyword>
<dbReference type="KEGG" id="bhc:JFL75_20480"/>
<feature type="transmembrane region" description="Helical" evidence="1">
    <location>
        <begin position="357"/>
        <end position="377"/>
    </location>
</feature>
<dbReference type="Proteomes" id="UP000595917">
    <property type="component" value="Chromosome"/>
</dbReference>
<accession>A0A7T8BBJ0</accession>
<evidence type="ECO:0000313" key="3">
    <source>
        <dbReference type="Proteomes" id="UP000595917"/>
    </source>
</evidence>
<dbReference type="Pfam" id="PF06541">
    <property type="entry name" value="ABC_trans_CmpB"/>
    <property type="match status" value="2"/>
</dbReference>
<organism evidence="2 3">
    <name type="scientific">Breznakiella homolactica</name>
    <dbReference type="NCBI Taxonomy" id="2798577"/>
    <lineage>
        <taxon>Bacteria</taxon>
        <taxon>Pseudomonadati</taxon>
        <taxon>Spirochaetota</taxon>
        <taxon>Spirochaetia</taxon>
        <taxon>Spirochaetales</taxon>
        <taxon>Breznakiellaceae</taxon>
        <taxon>Breznakiella</taxon>
    </lineage>
</organism>
<gene>
    <name evidence="2" type="ORF">JFL75_20480</name>
</gene>
<dbReference type="EMBL" id="CP067089">
    <property type="protein sequence ID" value="QQO09273.1"/>
    <property type="molecule type" value="Genomic_DNA"/>
</dbReference>
<feature type="transmembrane region" description="Helical" evidence="1">
    <location>
        <begin position="69"/>
        <end position="90"/>
    </location>
</feature>
<protein>
    <submittedName>
        <fullName evidence="2">Putative ABC transporter permease</fullName>
    </submittedName>
</protein>
<keyword evidence="1" id="KW-0472">Membrane</keyword>
<feature type="transmembrane region" description="Helical" evidence="1">
    <location>
        <begin position="328"/>
        <end position="350"/>
    </location>
</feature>
<keyword evidence="1" id="KW-1133">Transmembrane helix</keyword>
<evidence type="ECO:0000313" key="2">
    <source>
        <dbReference type="EMBL" id="QQO09273.1"/>
    </source>
</evidence>
<dbReference type="InterPro" id="IPR010540">
    <property type="entry name" value="CmpB_TMEM229"/>
</dbReference>
<feature type="transmembrane region" description="Helical" evidence="1">
    <location>
        <begin position="44"/>
        <end position="63"/>
    </location>
</feature>
<reference evidence="2" key="1">
    <citation type="submission" date="2021-01" db="EMBL/GenBank/DDBJ databases">
        <title>Description of Breznakiella homolactica.</title>
        <authorList>
            <person name="Song Y."/>
            <person name="Brune A."/>
        </authorList>
    </citation>
    <scope>NUCLEOTIDE SEQUENCE</scope>
    <source>
        <strain evidence="2">RmG30</strain>
    </source>
</reference>
<feature type="transmembrane region" description="Helical" evidence="1">
    <location>
        <begin position="12"/>
        <end position="32"/>
    </location>
</feature>
<feature type="transmembrane region" description="Helical" evidence="1">
    <location>
        <begin position="111"/>
        <end position="129"/>
    </location>
</feature>
<feature type="transmembrane region" description="Helical" evidence="1">
    <location>
        <begin position="441"/>
        <end position="461"/>
    </location>
</feature>
<sequence length="564" mass="64433">MVIQSFSDIVFYFLFFSFIGWLGETLVHLILYRQLVNKGFLYGPYSPMYGVAALVLIIFRTLLPVPLPVFIAAAVVFYIIYEYLGSVVLEKMTNIRWWNYSNRKLQIRGRVYIPKAVFYALLMSLLIYFGRPWTGIILEDIPSAFIRLIASGIIIILLVDQYFSLKLLADFEDRTTQWIQVYYSLSKEDQEFLLNLKNDSYRTALKDFPPELLEKMGTTAQKSHSGYRLLRSFPNLEITGKEGSINALKEVLSRDRKEKRPGTWKRFKAWLRNYLKSTDKEEGAVYTGKLSIYKLFWVFLVGGVIGYVVETLFALVTRGVLESRQGVIYGPFNQVYGIGAVIMVVALMPLARKRDSVIFLGAALIGGAFEWVCSFVQEKVFKTVSWGYDDSTFSIGSSGRTSLVFMLFWGILGVLFIKFILPRLLTFIDRLLKKQGYTMTIVLMVLIVADLALSAVAVYRWSLRQDGVPPANNFESFLDKQYPNEFMEEIYPSMRKPTYLQTNQINADAAAVVRSVKGSPILSHFPKLIWTPCFFNKPTVTILADAPKGVRLPPIQEPMSRPNI</sequence>
<feature type="transmembrane region" description="Helical" evidence="1">
    <location>
        <begin position="141"/>
        <end position="159"/>
    </location>
</feature>
<evidence type="ECO:0000256" key="1">
    <source>
        <dbReference type="SAM" id="Phobius"/>
    </source>
</evidence>